<proteinExistence type="inferred from homology"/>
<dbReference type="AlphaFoldDB" id="A0A6A6THT2"/>
<keyword evidence="5 6" id="KW-0326">Glycosidase</keyword>
<keyword evidence="9" id="KW-1185">Reference proteome</keyword>
<evidence type="ECO:0000259" key="7">
    <source>
        <dbReference type="Pfam" id="PF00150"/>
    </source>
</evidence>
<comment type="similarity">
    <text evidence="2 6">Belongs to the glycosyl hydrolase 5 (cellulase A) family.</text>
</comment>
<evidence type="ECO:0000256" key="1">
    <source>
        <dbReference type="ARBA" id="ARBA00000966"/>
    </source>
</evidence>
<keyword evidence="4 6" id="KW-0378">Hydrolase</keyword>
<evidence type="ECO:0000256" key="3">
    <source>
        <dbReference type="ARBA" id="ARBA00012601"/>
    </source>
</evidence>
<organism evidence="8 9">
    <name type="scientific">Lophiostoma macrostomum CBS 122681</name>
    <dbReference type="NCBI Taxonomy" id="1314788"/>
    <lineage>
        <taxon>Eukaryota</taxon>
        <taxon>Fungi</taxon>
        <taxon>Dikarya</taxon>
        <taxon>Ascomycota</taxon>
        <taxon>Pezizomycotina</taxon>
        <taxon>Dothideomycetes</taxon>
        <taxon>Pleosporomycetidae</taxon>
        <taxon>Pleosporales</taxon>
        <taxon>Lophiostomataceae</taxon>
        <taxon>Lophiostoma</taxon>
    </lineage>
</organism>
<evidence type="ECO:0000313" key="8">
    <source>
        <dbReference type="EMBL" id="KAF2659579.1"/>
    </source>
</evidence>
<comment type="catalytic activity">
    <reaction evidence="1">
        <text>Endohydrolysis of (1-&gt;4)-beta-D-glucosidic linkages in cellulose, lichenin and cereal beta-D-glucans.</text>
        <dbReference type="EC" id="3.2.1.4"/>
    </reaction>
</comment>
<dbReference type="InterPro" id="IPR018087">
    <property type="entry name" value="Glyco_hydro_5_CS"/>
</dbReference>
<evidence type="ECO:0000256" key="6">
    <source>
        <dbReference type="RuleBase" id="RU361153"/>
    </source>
</evidence>
<dbReference type="EC" id="3.2.1.4" evidence="3"/>
<gene>
    <name evidence="8" type="ORF">K491DRAFT_590911</name>
</gene>
<evidence type="ECO:0000313" key="9">
    <source>
        <dbReference type="Proteomes" id="UP000799324"/>
    </source>
</evidence>
<dbReference type="EMBL" id="MU004306">
    <property type="protein sequence ID" value="KAF2659579.1"/>
    <property type="molecule type" value="Genomic_DNA"/>
</dbReference>
<dbReference type="GO" id="GO:0008810">
    <property type="term" value="F:cellulase activity"/>
    <property type="evidence" value="ECO:0007669"/>
    <property type="project" value="UniProtKB-EC"/>
</dbReference>
<dbReference type="InterPro" id="IPR001547">
    <property type="entry name" value="Glyco_hydro_5"/>
</dbReference>
<feature type="domain" description="Glycoside hydrolase family 5" evidence="7">
    <location>
        <begin position="6"/>
        <end position="278"/>
    </location>
</feature>
<reference evidence="8" key="1">
    <citation type="journal article" date="2020" name="Stud. Mycol.">
        <title>101 Dothideomycetes genomes: a test case for predicting lifestyles and emergence of pathogens.</title>
        <authorList>
            <person name="Haridas S."/>
            <person name="Albert R."/>
            <person name="Binder M."/>
            <person name="Bloem J."/>
            <person name="Labutti K."/>
            <person name="Salamov A."/>
            <person name="Andreopoulos B."/>
            <person name="Baker S."/>
            <person name="Barry K."/>
            <person name="Bills G."/>
            <person name="Bluhm B."/>
            <person name="Cannon C."/>
            <person name="Castanera R."/>
            <person name="Culley D."/>
            <person name="Daum C."/>
            <person name="Ezra D."/>
            <person name="Gonzalez J."/>
            <person name="Henrissat B."/>
            <person name="Kuo A."/>
            <person name="Liang C."/>
            <person name="Lipzen A."/>
            <person name="Lutzoni F."/>
            <person name="Magnuson J."/>
            <person name="Mondo S."/>
            <person name="Nolan M."/>
            <person name="Ohm R."/>
            <person name="Pangilinan J."/>
            <person name="Park H.-J."/>
            <person name="Ramirez L."/>
            <person name="Alfaro M."/>
            <person name="Sun H."/>
            <person name="Tritt A."/>
            <person name="Yoshinaga Y."/>
            <person name="Zwiers L.-H."/>
            <person name="Turgeon B."/>
            <person name="Goodwin S."/>
            <person name="Spatafora J."/>
            <person name="Crous P."/>
            <person name="Grigoriev I."/>
        </authorList>
    </citation>
    <scope>NUCLEOTIDE SEQUENCE</scope>
    <source>
        <strain evidence="8">CBS 122681</strain>
    </source>
</reference>
<dbReference type="Proteomes" id="UP000799324">
    <property type="component" value="Unassembled WGS sequence"/>
</dbReference>
<feature type="non-terminal residue" evidence="8">
    <location>
        <position position="1"/>
    </location>
</feature>
<dbReference type="GO" id="GO:0009251">
    <property type="term" value="P:glucan catabolic process"/>
    <property type="evidence" value="ECO:0007669"/>
    <property type="project" value="TreeGrafter"/>
</dbReference>
<dbReference type="PANTHER" id="PTHR34142:SF1">
    <property type="entry name" value="GLYCOSIDE HYDROLASE FAMILY 5 DOMAIN-CONTAINING PROTEIN"/>
    <property type="match status" value="1"/>
</dbReference>
<sequence>LPGAFGTDYAFINETSIDFFLASGANTIRVPFLLERMCPLETGLGSTFNDTYFNEFRDAVNYITMRGGYAILDAHNYMRYNDPSMQPSSGSIIGNASDPKASSTASLATFWSTLSTRFLTNPNIIFGIMNEPHDMPTELILTNNQAMIDSIRATGAQQLILVPGNGFTGAQRWLNSTCANCTPNADVLTAIRDPADNFAFDMHLYFDNDTSGTHEACTSAAPANLAPVTQWLQTHNYTAFLSEFGAGANSLCDQTVNNTLKWLEQHDQFIGWTYWAAGPLWGSTYFLSVEPGVGAESNSTWPKVLEPHIQTYRPMVRCGVSEARVGGVVDQVLRSVEGCLGL</sequence>
<dbReference type="PANTHER" id="PTHR34142">
    <property type="entry name" value="ENDO-BETA-1,4-GLUCANASE A"/>
    <property type="match status" value="1"/>
</dbReference>
<name>A0A6A6THT2_9PLEO</name>
<accession>A0A6A6THT2</accession>
<dbReference type="SUPFAM" id="SSF51445">
    <property type="entry name" value="(Trans)glycosidases"/>
    <property type="match status" value="1"/>
</dbReference>
<dbReference type="OrthoDB" id="5823761at2759"/>
<protein>
    <recommendedName>
        <fullName evidence="3">cellulase</fullName>
        <ecNumber evidence="3">3.2.1.4</ecNumber>
    </recommendedName>
</protein>
<dbReference type="Gene3D" id="3.20.20.80">
    <property type="entry name" value="Glycosidases"/>
    <property type="match status" value="1"/>
</dbReference>
<dbReference type="PROSITE" id="PS00659">
    <property type="entry name" value="GLYCOSYL_HYDROL_F5"/>
    <property type="match status" value="1"/>
</dbReference>
<evidence type="ECO:0000256" key="4">
    <source>
        <dbReference type="ARBA" id="ARBA00022801"/>
    </source>
</evidence>
<dbReference type="Pfam" id="PF00150">
    <property type="entry name" value="Cellulase"/>
    <property type="match status" value="1"/>
</dbReference>
<evidence type="ECO:0000256" key="5">
    <source>
        <dbReference type="ARBA" id="ARBA00023295"/>
    </source>
</evidence>
<evidence type="ECO:0000256" key="2">
    <source>
        <dbReference type="ARBA" id="ARBA00005641"/>
    </source>
</evidence>
<dbReference type="InterPro" id="IPR017853">
    <property type="entry name" value="GH"/>
</dbReference>